<evidence type="ECO:0000259" key="11">
    <source>
        <dbReference type="PROSITE" id="PS50157"/>
    </source>
</evidence>
<feature type="domain" description="C2H2-type" evidence="11">
    <location>
        <begin position="467"/>
        <end position="494"/>
    </location>
</feature>
<dbReference type="PANTHER" id="PTHR24388">
    <property type="entry name" value="ZINC FINGER PROTEIN"/>
    <property type="match status" value="1"/>
</dbReference>
<keyword evidence="7" id="KW-0539">Nucleus</keyword>
<dbReference type="SMART" id="SM00355">
    <property type="entry name" value="ZnF_C2H2"/>
    <property type="match status" value="5"/>
</dbReference>
<dbReference type="GO" id="GO:0008270">
    <property type="term" value="F:zinc ion binding"/>
    <property type="evidence" value="ECO:0007669"/>
    <property type="project" value="UniProtKB-KW"/>
</dbReference>
<evidence type="ECO:0000256" key="9">
    <source>
        <dbReference type="PROSITE-ProRule" id="PRU00042"/>
    </source>
</evidence>
<sequence>MEITKCEFCNTYTANFEVHDCVRFGNYNRQTSATLPQRSSTNLAENIELITVVEMDHEARWPSTSEYNSSIQERIISNIHQTRNCEETAAAEMSSQYEVPSYYQYNPKISDFLFPGKPSTEENKSKSLNLQQTLEESEAYRNRYLQYPDASNPEHSANMSMPLTVQSVLPGFQQTFGQRSALRNQMSQRNIVSQMEYHGISRKEEVSSDFLSPYNNFGETDDILTNLPLQYSETSLEIPFLNIQKPQCSTRNLIRSTTSTEETETFPFTMLTCDEPFHNMSHSANRLCCDREGNILNISGAEYPNSITDTISLTSASNISLENPESQVINLDTLKFNEDVNNPKNKQWTDFNSGIAENICYPSRAPQTQQHNFGTGSSSNTEHLTWEHSCPVTYSSEGQIVCNISTTVANQNISTCKKHSEDKIMSEYVNSTEESDTASGKTRKQSSKCDKDHHIFPGPSRTVAKPYNCSFCGKMYAIKSSLKQHVRTHTGDGLYPCTECSKSFTCSSHLRDHLRTHTGEKPFQCTKCGKCFTCTSNLRDHLRTHTGEKPFQCTKCGKCFTRHSNLRDHLRTHTGDKSYACNKCSKSYTSNSSLKRHMLKHAGEERSKCDSCGTEFSSEESLGAHQCGKNK</sequence>
<dbReference type="InterPro" id="IPR050527">
    <property type="entry name" value="Snail/Krueppel_Znf"/>
</dbReference>
<dbReference type="Gene3D" id="3.30.160.60">
    <property type="entry name" value="Classic Zinc Finger"/>
    <property type="match status" value="5"/>
</dbReference>
<dbReference type="FunFam" id="3.30.160.60:FF:002343">
    <property type="entry name" value="Zinc finger protein 33A"/>
    <property type="match status" value="1"/>
</dbReference>
<evidence type="ECO:0000256" key="7">
    <source>
        <dbReference type="ARBA" id="ARBA00023242"/>
    </source>
</evidence>
<dbReference type="FunFam" id="3.30.160.60:FF:000873">
    <property type="entry name" value="Zinc finger protein 841"/>
    <property type="match status" value="1"/>
</dbReference>
<proteinExistence type="inferred from homology"/>
<dbReference type="AlphaFoldDB" id="A0AAV4SD18"/>
<dbReference type="GO" id="GO:0005634">
    <property type="term" value="C:nucleus"/>
    <property type="evidence" value="ECO:0007669"/>
    <property type="project" value="UniProtKB-SubCell"/>
</dbReference>
<protein>
    <recommendedName>
        <fullName evidence="11">C2H2-type domain-containing protein</fullName>
    </recommendedName>
</protein>
<comment type="similarity">
    <text evidence="8">Belongs to the snail C2H2-type zinc-finger protein family.</text>
</comment>
<keyword evidence="13" id="KW-1185">Reference proteome</keyword>
<comment type="subcellular location">
    <subcellularLocation>
        <location evidence="1">Nucleus</location>
    </subcellularLocation>
</comment>
<feature type="domain" description="C2H2-type" evidence="11">
    <location>
        <begin position="523"/>
        <end position="550"/>
    </location>
</feature>
<organism evidence="12 13">
    <name type="scientific">Caerostris darwini</name>
    <dbReference type="NCBI Taxonomy" id="1538125"/>
    <lineage>
        <taxon>Eukaryota</taxon>
        <taxon>Metazoa</taxon>
        <taxon>Ecdysozoa</taxon>
        <taxon>Arthropoda</taxon>
        <taxon>Chelicerata</taxon>
        <taxon>Arachnida</taxon>
        <taxon>Araneae</taxon>
        <taxon>Araneomorphae</taxon>
        <taxon>Entelegynae</taxon>
        <taxon>Araneoidea</taxon>
        <taxon>Araneidae</taxon>
        <taxon>Caerostris</taxon>
    </lineage>
</organism>
<evidence type="ECO:0000256" key="6">
    <source>
        <dbReference type="ARBA" id="ARBA00022833"/>
    </source>
</evidence>
<dbReference type="PROSITE" id="PS00028">
    <property type="entry name" value="ZINC_FINGER_C2H2_1"/>
    <property type="match status" value="5"/>
</dbReference>
<dbReference type="SUPFAM" id="SSF57667">
    <property type="entry name" value="beta-beta-alpha zinc fingers"/>
    <property type="match status" value="3"/>
</dbReference>
<evidence type="ECO:0000313" key="12">
    <source>
        <dbReference type="EMBL" id="GIY30282.1"/>
    </source>
</evidence>
<name>A0AAV4SD18_9ARAC</name>
<evidence type="ECO:0000256" key="5">
    <source>
        <dbReference type="ARBA" id="ARBA00022771"/>
    </source>
</evidence>
<comment type="caution">
    <text evidence="12">The sequence shown here is derived from an EMBL/GenBank/DDBJ whole genome shotgun (WGS) entry which is preliminary data.</text>
</comment>
<keyword evidence="4" id="KW-0677">Repeat</keyword>
<dbReference type="Proteomes" id="UP001054837">
    <property type="component" value="Unassembled WGS sequence"/>
</dbReference>
<keyword evidence="6" id="KW-0862">Zinc</keyword>
<evidence type="ECO:0000256" key="2">
    <source>
        <dbReference type="ARBA" id="ARBA00006991"/>
    </source>
</evidence>
<dbReference type="PROSITE" id="PS50157">
    <property type="entry name" value="ZINC_FINGER_C2H2_2"/>
    <property type="match status" value="5"/>
</dbReference>
<feature type="domain" description="C2H2-type" evidence="11">
    <location>
        <begin position="495"/>
        <end position="522"/>
    </location>
</feature>
<accession>A0AAV4SD18</accession>
<dbReference type="FunFam" id="3.30.160.60:FF:001498">
    <property type="entry name" value="Zinc finger protein 404"/>
    <property type="match status" value="1"/>
</dbReference>
<reference evidence="12 13" key="1">
    <citation type="submission" date="2021-06" db="EMBL/GenBank/DDBJ databases">
        <title>Caerostris darwini draft genome.</title>
        <authorList>
            <person name="Kono N."/>
            <person name="Arakawa K."/>
        </authorList>
    </citation>
    <scope>NUCLEOTIDE SEQUENCE [LARGE SCALE GENOMIC DNA]</scope>
</reference>
<dbReference type="FunFam" id="3.30.160.60:FF:000417">
    <property type="entry name" value="Zinc finger protein"/>
    <property type="match status" value="1"/>
</dbReference>
<keyword evidence="5 9" id="KW-0863">Zinc-finger</keyword>
<comment type="similarity">
    <text evidence="2">Belongs to the krueppel C2H2-type zinc-finger protein family.</text>
</comment>
<evidence type="ECO:0000256" key="4">
    <source>
        <dbReference type="ARBA" id="ARBA00022737"/>
    </source>
</evidence>
<feature type="region of interest" description="Disordered" evidence="10">
    <location>
        <begin position="430"/>
        <end position="451"/>
    </location>
</feature>
<keyword evidence="3" id="KW-0479">Metal-binding</keyword>
<evidence type="ECO:0000256" key="8">
    <source>
        <dbReference type="ARBA" id="ARBA00037948"/>
    </source>
</evidence>
<gene>
    <name evidence="12" type="ORF">CDAR_583921</name>
</gene>
<dbReference type="Pfam" id="PF00096">
    <property type="entry name" value="zf-C2H2"/>
    <property type="match status" value="5"/>
</dbReference>
<feature type="domain" description="C2H2-type" evidence="11">
    <location>
        <begin position="579"/>
        <end position="606"/>
    </location>
</feature>
<evidence type="ECO:0000256" key="1">
    <source>
        <dbReference type="ARBA" id="ARBA00004123"/>
    </source>
</evidence>
<dbReference type="PANTHER" id="PTHR24388:SF104">
    <property type="entry name" value="AT-RICH BINDING PROTEIN-RELATED"/>
    <property type="match status" value="1"/>
</dbReference>
<feature type="compositionally biased region" description="Polar residues" evidence="10">
    <location>
        <begin position="430"/>
        <end position="440"/>
    </location>
</feature>
<dbReference type="EMBL" id="BPLQ01007465">
    <property type="protein sequence ID" value="GIY30282.1"/>
    <property type="molecule type" value="Genomic_DNA"/>
</dbReference>
<feature type="domain" description="C2H2-type" evidence="11">
    <location>
        <begin position="551"/>
        <end position="578"/>
    </location>
</feature>
<dbReference type="InterPro" id="IPR013087">
    <property type="entry name" value="Znf_C2H2_type"/>
</dbReference>
<dbReference type="FunFam" id="3.30.160.60:FF:000688">
    <property type="entry name" value="zinc finger protein 197 isoform X1"/>
    <property type="match status" value="1"/>
</dbReference>
<evidence type="ECO:0000256" key="10">
    <source>
        <dbReference type="SAM" id="MobiDB-lite"/>
    </source>
</evidence>
<dbReference type="GO" id="GO:0000978">
    <property type="term" value="F:RNA polymerase II cis-regulatory region sequence-specific DNA binding"/>
    <property type="evidence" value="ECO:0007669"/>
    <property type="project" value="TreeGrafter"/>
</dbReference>
<evidence type="ECO:0000256" key="3">
    <source>
        <dbReference type="ARBA" id="ARBA00022723"/>
    </source>
</evidence>
<evidence type="ECO:0000313" key="13">
    <source>
        <dbReference type="Proteomes" id="UP001054837"/>
    </source>
</evidence>
<dbReference type="GO" id="GO:0000981">
    <property type="term" value="F:DNA-binding transcription factor activity, RNA polymerase II-specific"/>
    <property type="evidence" value="ECO:0007669"/>
    <property type="project" value="TreeGrafter"/>
</dbReference>
<dbReference type="InterPro" id="IPR036236">
    <property type="entry name" value="Znf_C2H2_sf"/>
</dbReference>